<comment type="caution">
    <text evidence="1">The sequence shown here is derived from an EMBL/GenBank/DDBJ whole genome shotgun (WGS) entry which is preliminary data.</text>
</comment>
<evidence type="ECO:0008006" key="3">
    <source>
        <dbReference type="Google" id="ProtNLM"/>
    </source>
</evidence>
<dbReference type="Proteomes" id="UP000305267">
    <property type="component" value="Unassembled WGS sequence"/>
</dbReference>
<name>A0A5C4LC11_9HYPH</name>
<dbReference type="RefSeq" id="WP_139037970.1">
    <property type="nucleotide sequence ID" value="NZ_VDDA01000012.1"/>
</dbReference>
<sequence>MTLLSGSLIHAMGETVDKARGKPMEQGGFVFLPSKLPYSFWTSAEPATAQVSGVGPFGPIT</sequence>
<keyword evidence="2" id="KW-1185">Reference proteome</keyword>
<gene>
    <name evidence="1" type="ORF">FF100_22325</name>
</gene>
<organism evidence="1 2">
    <name type="scientific">Methylobacterium terricola</name>
    <dbReference type="NCBI Taxonomy" id="2583531"/>
    <lineage>
        <taxon>Bacteria</taxon>
        <taxon>Pseudomonadati</taxon>
        <taxon>Pseudomonadota</taxon>
        <taxon>Alphaproteobacteria</taxon>
        <taxon>Hyphomicrobiales</taxon>
        <taxon>Methylobacteriaceae</taxon>
        <taxon>Methylobacterium</taxon>
    </lineage>
</organism>
<proteinExistence type="predicted"/>
<dbReference type="OrthoDB" id="7506908at2"/>
<protein>
    <recommendedName>
        <fullName evidence="3">Cupin</fullName>
    </recommendedName>
</protein>
<reference evidence="1 2" key="1">
    <citation type="submission" date="2019-06" db="EMBL/GenBank/DDBJ databases">
        <title>Genome of Methylobacterium sp. 17Sr1-39.</title>
        <authorList>
            <person name="Seo T."/>
        </authorList>
    </citation>
    <scope>NUCLEOTIDE SEQUENCE [LARGE SCALE GENOMIC DNA]</scope>
    <source>
        <strain evidence="1 2">17Sr1-39</strain>
    </source>
</reference>
<evidence type="ECO:0000313" key="2">
    <source>
        <dbReference type="Proteomes" id="UP000305267"/>
    </source>
</evidence>
<dbReference type="AlphaFoldDB" id="A0A5C4LC11"/>
<evidence type="ECO:0000313" key="1">
    <source>
        <dbReference type="EMBL" id="TNC10411.1"/>
    </source>
</evidence>
<accession>A0A5C4LC11</accession>
<dbReference type="EMBL" id="VDDA01000012">
    <property type="protein sequence ID" value="TNC10411.1"/>
    <property type="molecule type" value="Genomic_DNA"/>
</dbReference>